<dbReference type="Pfam" id="PF03358">
    <property type="entry name" value="FMN_red"/>
    <property type="match status" value="1"/>
</dbReference>
<dbReference type="SUPFAM" id="SSF52218">
    <property type="entry name" value="Flavoproteins"/>
    <property type="match status" value="1"/>
</dbReference>
<evidence type="ECO:0000313" key="3">
    <source>
        <dbReference type="Proteomes" id="UP000249254"/>
    </source>
</evidence>
<gene>
    <name evidence="2" type="ORF">DJ017_13195</name>
</gene>
<organism evidence="2 3">
    <name type="scientific">Phenylobacterium soli</name>
    <dbReference type="NCBI Taxonomy" id="2170551"/>
    <lineage>
        <taxon>Bacteria</taxon>
        <taxon>Pseudomonadati</taxon>
        <taxon>Pseudomonadota</taxon>
        <taxon>Alphaproteobacteria</taxon>
        <taxon>Caulobacterales</taxon>
        <taxon>Caulobacteraceae</taxon>
        <taxon>Phenylobacterium</taxon>
    </lineage>
</organism>
<dbReference type="PANTHER" id="PTHR30543">
    <property type="entry name" value="CHROMATE REDUCTASE"/>
    <property type="match status" value="1"/>
</dbReference>
<evidence type="ECO:0000259" key="1">
    <source>
        <dbReference type="Pfam" id="PF03358"/>
    </source>
</evidence>
<reference evidence="3" key="1">
    <citation type="submission" date="2018-05" db="EMBL/GenBank/DDBJ databases">
        <authorList>
            <person name="Li X."/>
        </authorList>
    </citation>
    <scope>NUCLEOTIDE SEQUENCE [LARGE SCALE GENOMIC DNA]</scope>
    <source>
        <strain evidence="3">LX32</strain>
    </source>
</reference>
<proteinExistence type="predicted"/>
<name>A0A328AN58_9CAUL</name>
<sequence>MALKLNVITVSTRPGRVGPSVAAWATEKAKAHGAFEVTAVDIAGFNLPVFDEPKHPRLKDYAHDHTKAWSASVAAADAFVFVTPEYNYFAPPSFVNAVDYLFHEWAYKVAGIVSYGGALAGARVAQMEKLMLTSMKVMTIPEGVSVPSVATHIGEDGVFKAPEFLEPSMKAMLDELAKWAGALKPLRG</sequence>
<dbReference type="GO" id="GO:0016491">
    <property type="term" value="F:oxidoreductase activity"/>
    <property type="evidence" value="ECO:0007669"/>
    <property type="project" value="InterPro"/>
</dbReference>
<protein>
    <submittedName>
        <fullName evidence="2">NADPH-dependent FMN reductase</fullName>
    </submittedName>
</protein>
<dbReference type="RefSeq" id="WP_111530097.1">
    <property type="nucleotide sequence ID" value="NZ_JBHRSG010000003.1"/>
</dbReference>
<dbReference type="AlphaFoldDB" id="A0A328AN58"/>
<comment type="caution">
    <text evidence="2">The sequence shown here is derived from an EMBL/GenBank/DDBJ whole genome shotgun (WGS) entry which is preliminary data.</text>
</comment>
<evidence type="ECO:0000313" key="2">
    <source>
        <dbReference type="EMBL" id="RAK56350.1"/>
    </source>
</evidence>
<dbReference type="OrthoDB" id="9812295at2"/>
<feature type="domain" description="NADPH-dependent FMN reductase-like" evidence="1">
    <location>
        <begin position="4"/>
        <end position="147"/>
    </location>
</feature>
<dbReference type="InterPro" id="IPR050712">
    <property type="entry name" value="NAD(P)H-dep_reductase"/>
</dbReference>
<dbReference type="GO" id="GO:0010181">
    <property type="term" value="F:FMN binding"/>
    <property type="evidence" value="ECO:0007669"/>
    <property type="project" value="TreeGrafter"/>
</dbReference>
<dbReference type="PANTHER" id="PTHR30543:SF21">
    <property type="entry name" value="NAD(P)H-DEPENDENT FMN REDUCTASE LOT6"/>
    <property type="match status" value="1"/>
</dbReference>
<dbReference type="EMBL" id="QFYQ01000001">
    <property type="protein sequence ID" value="RAK56350.1"/>
    <property type="molecule type" value="Genomic_DNA"/>
</dbReference>
<dbReference type="InterPro" id="IPR029039">
    <property type="entry name" value="Flavoprotein-like_sf"/>
</dbReference>
<dbReference type="GO" id="GO:0005829">
    <property type="term" value="C:cytosol"/>
    <property type="evidence" value="ECO:0007669"/>
    <property type="project" value="TreeGrafter"/>
</dbReference>
<accession>A0A328AN58</accession>
<dbReference type="Gene3D" id="3.40.50.360">
    <property type="match status" value="1"/>
</dbReference>
<dbReference type="InterPro" id="IPR005025">
    <property type="entry name" value="FMN_Rdtase-like_dom"/>
</dbReference>
<dbReference type="Proteomes" id="UP000249254">
    <property type="component" value="Unassembled WGS sequence"/>
</dbReference>
<keyword evidence="3" id="KW-1185">Reference proteome</keyword>